<dbReference type="RefSeq" id="WP_073606502.1">
    <property type="nucleotide sequence ID" value="NZ_MRCG01000001.1"/>
</dbReference>
<dbReference type="InterPro" id="IPR013486">
    <property type="entry name" value="SpoIID/LytB"/>
</dbReference>
<evidence type="ECO:0000313" key="3">
    <source>
        <dbReference type="Proteomes" id="UP000185557"/>
    </source>
</evidence>
<comment type="caution">
    <text evidence="2">The sequence shown here is derived from an EMBL/GenBank/DDBJ whole genome shotgun (WGS) entry which is preliminary data.</text>
</comment>
<feature type="domain" description="Sporulation stage II protein D amidase enhancer LytB N-terminal" evidence="1">
    <location>
        <begin position="128"/>
        <end position="217"/>
    </location>
</feature>
<evidence type="ECO:0000313" key="2">
    <source>
        <dbReference type="EMBL" id="OKH50686.1"/>
    </source>
</evidence>
<gene>
    <name evidence="2" type="ORF">NIES30_00890</name>
</gene>
<dbReference type="Pfam" id="PF08486">
    <property type="entry name" value="SpoIID"/>
    <property type="match status" value="1"/>
</dbReference>
<reference evidence="2 3" key="1">
    <citation type="submission" date="2016-11" db="EMBL/GenBank/DDBJ databases">
        <title>Draft Genome Sequences of Nine Cyanobacterial Strains from Diverse Habitats.</title>
        <authorList>
            <person name="Zhu T."/>
            <person name="Hou S."/>
            <person name="Lu X."/>
            <person name="Hess W.R."/>
        </authorList>
    </citation>
    <scope>NUCLEOTIDE SEQUENCE [LARGE SCALE GENOMIC DNA]</scope>
    <source>
        <strain evidence="2 3">NIES-30</strain>
    </source>
</reference>
<dbReference type="PANTHER" id="PTHR30032">
    <property type="entry name" value="N-ACETYLMURAMOYL-L-ALANINE AMIDASE-RELATED"/>
    <property type="match status" value="1"/>
</dbReference>
<organism evidence="2 3">
    <name type="scientific">Phormidium tenue NIES-30</name>
    <dbReference type="NCBI Taxonomy" id="549789"/>
    <lineage>
        <taxon>Bacteria</taxon>
        <taxon>Bacillati</taxon>
        <taxon>Cyanobacteriota</taxon>
        <taxon>Cyanophyceae</taxon>
        <taxon>Oscillatoriophycideae</taxon>
        <taxon>Oscillatoriales</taxon>
        <taxon>Oscillatoriaceae</taxon>
        <taxon>Phormidium</taxon>
    </lineage>
</organism>
<dbReference type="EMBL" id="MRCG01000001">
    <property type="protein sequence ID" value="OKH50686.1"/>
    <property type="molecule type" value="Genomic_DNA"/>
</dbReference>
<dbReference type="GO" id="GO:0030435">
    <property type="term" value="P:sporulation resulting in formation of a cellular spore"/>
    <property type="evidence" value="ECO:0007669"/>
    <property type="project" value="InterPro"/>
</dbReference>
<dbReference type="InterPro" id="IPR013693">
    <property type="entry name" value="SpoIID/LytB_N"/>
</dbReference>
<dbReference type="AlphaFoldDB" id="A0A1U7JAD4"/>
<dbReference type="OrthoDB" id="501259at2"/>
<protein>
    <submittedName>
        <fullName evidence="2">Sporulation protein</fullName>
    </submittedName>
</protein>
<dbReference type="NCBIfam" id="TIGR02669">
    <property type="entry name" value="SpoIID_LytB"/>
    <property type="match status" value="1"/>
</dbReference>
<proteinExistence type="predicted"/>
<dbReference type="GO" id="GO:0030288">
    <property type="term" value="C:outer membrane-bounded periplasmic space"/>
    <property type="evidence" value="ECO:0007669"/>
    <property type="project" value="TreeGrafter"/>
</dbReference>
<dbReference type="InterPro" id="IPR051922">
    <property type="entry name" value="Bact_Sporulation_Assoc"/>
</dbReference>
<sequence length="404" mass="43558">MTLLRQPLFGLLLSRSLGFLKHGFSLSVLWWLATLPVQAAVEMRVAVGDRLNQAVVGSSTPAVVKNGAGQGVGQIPQGRSVTVTPQGGGLKLADWQGQSFWVEPTGGGYIFINEKWYRGRVLVVPIDGKVTAVNWVDLEAYLYGVVGGEMPASWPQEALKAQAVAARSYALYRRDRTQGDLFDVGGTTAHQVYGGLAAEAPSVQAAVNATQGQVLTYGGRVIEAVFHSSSGGYTENSEDIWQRATPYLRAVADYDQEAPVFQWSETFSTQQVAQRITGIGRLTGIVTERATPQGRIASIRLQGTQGTRTMTGTELRQALGLRSSLCSLTLAGDTLRVDGRGYGHGLGMSQWGARGLATRGQNYQQILAHYYQGTALSNLRVATTTKQDAPLLLDPKMLQPVFGR</sequence>
<name>A0A1U7JAD4_9CYAN</name>
<dbReference type="Proteomes" id="UP000185557">
    <property type="component" value="Unassembled WGS sequence"/>
</dbReference>
<dbReference type="PANTHER" id="PTHR30032:SF4">
    <property type="entry name" value="AMIDASE ENHANCER"/>
    <property type="match status" value="1"/>
</dbReference>
<keyword evidence="3" id="KW-1185">Reference proteome</keyword>
<accession>A0A1U7JAD4</accession>
<evidence type="ECO:0000259" key="1">
    <source>
        <dbReference type="Pfam" id="PF08486"/>
    </source>
</evidence>
<dbReference type="STRING" id="549789.NIES30_00890"/>